<evidence type="ECO:0000256" key="1">
    <source>
        <dbReference type="ARBA" id="ARBA00009313"/>
    </source>
</evidence>
<sequence>MKNGNKSKEKKKKQKEKKKVNLKFTVLSCFAKQFFMLFHSLIQKKRDSSDSEEEWVEVTAEMRQAEAAREKMEEASMIGPTIPEHLLQKEFVIDHSKKINYGKDMLRGEAAAMAAYVAQGKRIPRRGEIGLSSVEISEFEKIGYVMSGTRHKSMEATRLRKENQVMTAEEKRLLSGFTHEERKKKEEIVLQQFRSFIESKKGKS</sequence>
<name>A0A0N4UBE5_DRAME</name>
<dbReference type="STRING" id="318479.A0A0N4UBE5"/>
<keyword evidence="2" id="KW-0472">Membrane</keyword>
<gene>
    <name evidence="4" type="ORF">DME_LOCUS8404</name>
</gene>
<dbReference type="PANTHER" id="PTHR13087:SF0">
    <property type="entry name" value="NFKB ACTIVATING PROTEIN LIKE"/>
    <property type="match status" value="1"/>
</dbReference>
<dbReference type="Proteomes" id="UP000038040">
    <property type="component" value="Unplaced"/>
</dbReference>
<evidence type="ECO:0000313" key="6">
    <source>
        <dbReference type="Proteomes" id="UP000274756"/>
    </source>
</evidence>
<dbReference type="AlphaFoldDB" id="A0A0N4UBE5"/>
<evidence type="ECO:0000313" key="7">
    <source>
        <dbReference type="WBParaSite" id="DME_0000452101-mRNA-1"/>
    </source>
</evidence>
<feature type="domain" description="NF-kappa-B-activating protein C-terminal" evidence="3">
    <location>
        <begin position="99"/>
        <end position="198"/>
    </location>
</feature>
<dbReference type="GO" id="GO:0003682">
    <property type="term" value="F:chromatin binding"/>
    <property type="evidence" value="ECO:0007669"/>
    <property type="project" value="InterPro"/>
</dbReference>
<evidence type="ECO:0000256" key="2">
    <source>
        <dbReference type="SAM" id="Phobius"/>
    </source>
</evidence>
<comment type="similarity">
    <text evidence="1">Belongs to the NKAP family.</text>
</comment>
<dbReference type="InterPro" id="IPR009269">
    <property type="entry name" value="NKAP_C"/>
</dbReference>
<dbReference type="Proteomes" id="UP000274756">
    <property type="component" value="Unassembled WGS sequence"/>
</dbReference>
<dbReference type="GO" id="GO:0010468">
    <property type="term" value="P:regulation of gene expression"/>
    <property type="evidence" value="ECO:0007669"/>
    <property type="project" value="TreeGrafter"/>
</dbReference>
<accession>A0A0N4UBE5</accession>
<dbReference type="OrthoDB" id="273141at2759"/>
<dbReference type="GO" id="GO:0005634">
    <property type="term" value="C:nucleus"/>
    <property type="evidence" value="ECO:0007669"/>
    <property type="project" value="TreeGrafter"/>
</dbReference>
<keyword evidence="6" id="KW-1185">Reference proteome</keyword>
<dbReference type="EMBL" id="UYYG01001168">
    <property type="protein sequence ID" value="VDN58431.1"/>
    <property type="molecule type" value="Genomic_DNA"/>
</dbReference>
<keyword evidence="2" id="KW-1133">Transmembrane helix</keyword>
<evidence type="ECO:0000313" key="5">
    <source>
        <dbReference type="Proteomes" id="UP000038040"/>
    </source>
</evidence>
<proteinExistence type="inferred from homology"/>
<feature type="transmembrane region" description="Helical" evidence="2">
    <location>
        <begin position="20"/>
        <end position="42"/>
    </location>
</feature>
<protein>
    <submittedName>
        <fullName evidence="7">Nkap_C domain-containing protein</fullName>
    </submittedName>
</protein>
<keyword evidence="2" id="KW-0812">Transmembrane</keyword>
<evidence type="ECO:0000313" key="4">
    <source>
        <dbReference type="EMBL" id="VDN58431.1"/>
    </source>
</evidence>
<dbReference type="InterPro" id="IPR040466">
    <property type="entry name" value="NKAP"/>
</dbReference>
<dbReference type="Pfam" id="PF06047">
    <property type="entry name" value="Nkap_C"/>
    <property type="match status" value="1"/>
</dbReference>
<reference evidence="7" key="1">
    <citation type="submission" date="2017-02" db="UniProtKB">
        <authorList>
            <consortium name="WormBaseParasite"/>
        </authorList>
    </citation>
    <scope>IDENTIFICATION</scope>
</reference>
<dbReference type="PANTHER" id="PTHR13087">
    <property type="entry name" value="NF-KAPPA B ACTIVATING PROTEIN"/>
    <property type="match status" value="1"/>
</dbReference>
<reference evidence="4 6" key="2">
    <citation type="submission" date="2018-11" db="EMBL/GenBank/DDBJ databases">
        <authorList>
            <consortium name="Pathogen Informatics"/>
        </authorList>
    </citation>
    <scope>NUCLEOTIDE SEQUENCE [LARGE SCALE GENOMIC DNA]</scope>
</reference>
<dbReference type="WBParaSite" id="DME_0000452101-mRNA-1">
    <property type="protein sequence ID" value="DME_0000452101-mRNA-1"/>
    <property type="gene ID" value="DME_0000452101"/>
</dbReference>
<evidence type="ECO:0000259" key="3">
    <source>
        <dbReference type="Pfam" id="PF06047"/>
    </source>
</evidence>
<organism evidence="5 7">
    <name type="scientific">Dracunculus medinensis</name>
    <name type="common">Guinea worm</name>
    <dbReference type="NCBI Taxonomy" id="318479"/>
    <lineage>
        <taxon>Eukaryota</taxon>
        <taxon>Metazoa</taxon>
        <taxon>Ecdysozoa</taxon>
        <taxon>Nematoda</taxon>
        <taxon>Chromadorea</taxon>
        <taxon>Rhabditida</taxon>
        <taxon>Spirurina</taxon>
        <taxon>Dracunculoidea</taxon>
        <taxon>Dracunculidae</taxon>
        <taxon>Dracunculus</taxon>
    </lineage>
</organism>